<protein>
    <submittedName>
        <fullName evidence="1">Uncharacterized protein</fullName>
    </submittedName>
</protein>
<keyword evidence="2" id="KW-1185">Reference proteome</keyword>
<gene>
    <name evidence="1" type="ORF">SLEP1_g27099</name>
</gene>
<evidence type="ECO:0000313" key="2">
    <source>
        <dbReference type="Proteomes" id="UP001054252"/>
    </source>
</evidence>
<name>A0AAV5JPH3_9ROSI</name>
<dbReference type="Proteomes" id="UP001054252">
    <property type="component" value="Unassembled WGS sequence"/>
</dbReference>
<comment type="caution">
    <text evidence="1">The sequence shown here is derived from an EMBL/GenBank/DDBJ whole genome shotgun (WGS) entry which is preliminary data.</text>
</comment>
<reference evidence="1 2" key="1">
    <citation type="journal article" date="2021" name="Commun. Biol.">
        <title>The genome of Shorea leprosula (Dipterocarpaceae) highlights the ecological relevance of drought in aseasonal tropical rainforests.</title>
        <authorList>
            <person name="Ng K.K.S."/>
            <person name="Kobayashi M.J."/>
            <person name="Fawcett J.A."/>
            <person name="Hatakeyama M."/>
            <person name="Paape T."/>
            <person name="Ng C.H."/>
            <person name="Ang C.C."/>
            <person name="Tnah L.H."/>
            <person name="Lee C.T."/>
            <person name="Nishiyama T."/>
            <person name="Sese J."/>
            <person name="O'Brien M.J."/>
            <person name="Copetti D."/>
            <person name="Mohd Noor M.I."/>
            <person name="Ong R.C."/>
            <person name="Putra M."/>
            <person name="Sireger I.Z."/>
            <person name="Indrioko S."/>
            <person name="Kosugi Y."/>
            <person name="Izuno A."/>
            <person name="Isagi Y."/>
            <person name="Lee S.L."/>
            <person name="Shimizu K.K."/>
        </authorList>
    </citation>
    <scope>NUCLEOTIDE SEQUENCE [LARGE SCALE GENOMIC DNA]</scope>
    <source>
        <strain evidence="1">214</strain>
    </source>
</reference>
<proteinExistence type="predicted"/>
<evidence type="ECO:0000313" key="1">
    <source>
        <dbReference type="EMBL" id="GKV16459.1"/>
    </source>
</evidence>
<dbReference type="EMBL" id="BPVZ01000045">
    <property type="protein sequence ID" value="GKV16459.1"/>
    <property type="molecule type" value="Genomic_DNA"/>
</dbReference>
<organism evidence="1 2">
    <name type="scientific">Rubroshorea leprosula</name>
    <dbReference type="NCBI Taxonomy" id="152421"/>
    <lineage>
        <taxon>Eukaryota</taxon>
        <taxon>Viridiplantae</taxon>
        <taxon>Streptophyta</taxon>
        <taxon>Embryophyta</taxon>
        <taxon>Tracheophyta</taxon>
        <taxon>Spermatophyta</taxon>
        <taxon>Magnoliopsida</taxon>
        <taxon>eudicotyledons</taxon>
        <taxon>Gunneridae</taxon>
        <taxon>Pentapetalae</taxon>
        <taxon>rosids</taxon>
        <taxon>malvids</taxon>
        <taxon>Malvales</taxon>
        <taxon>Dipterocarpaceae</taxon>
        <taxon>Rubroshorea</taxon>
    </lineage>
</organism>
<accession>A0AAV5JPH3</accession>
<sequence>MKDDSIEGMYNPLKECAVISKYKELVFPFITYVPLAFTSVG</sequence>
<dbReference type="AlphaFoldDB" id="A0AAV5JPH3"/>